<evidence type="ECO:0000313" key="2">
    <source>
        <dbReference type="Proteomes" id="UP001336020"/>
    </source>
</evidence>
<keyword evidence="2" id="KW-1185">Reference proteome</keyword>
<organism evidence="1 2">
    <name type="scientific">Rhodococcus artemisiae</name>
    <dbReference type="NCBI Taxonomy" id="714159"/>
    <lineage>
        <taxon>Bacteria</taxon>
        <taxon>Bacillati</taxon>
        <taxon>Actinomycetota</taxon>
        <taxon>Actinomycetes</taxon>
        <taxon>Mycobacteriales</taxon>
        <taxon>Nocardiaceae</taxon>
        <taxon>Rhodococcus</taxon>
    </lineage>
</organism>
<dbReference type="Proteomes" id="UP001336020">
    <property type="component" value="Unassembled WGS sequence"/>
</dbReference>
<protein>
    <submittedName>
        <fullName evidence="1">Uncharacterized protein</fullName>
    </submittedName>
</protein>
<name>A0ABU7LN21_9NOCA</name>
<proteinExistence type="predicted"/>
<accession>A0ABU7LN21</accession>
<reference evidence="1 2" key="1">
    <citation type="submission" date="2023-07" db="EMBL/GenBank/DDBJ databases">
        <authorList>
            <person name="Girao M."/>
            <person name="Carvalho M.F."/>
        </authorList>
    </citation>
    <scope>NUCLEOTIDE SEQUENCE [LARGE SCALE GENOMIC DNA]</scope>
    <source>
        <strain evidence="1 2">YIM65754</strain>
    </source>
</reference>
<sequence length="80" mass="9123">MIIVECRDRRTRLGAERPIAALFAQGRRIVAGDHGRNHDPMRNMIEVLTPMCARLHDHSRARCRAMRTTTTTTTARPEVV</sequence>
<evidence type="ECO:0000313" key="1">
    <source>
        <dbReference type="EMBL" id="MEE2062352.1"/>
    </source>
</evidence>
<gene>
    <name evidence="1" type="ORF">Q7514_33010</name>
</gene>
<comment type="caution">
    <text evidence="1">The sequence shown here is derived from an EMBL/GenBank/DDBJ whole genome shotgun (WGS) entry which is preliminary data.</text>
</comment>
<dbReference type="RefSeq" id="WP_330137381.1">
    <property type="nucleotide sequence ID" value="NZ_JAUTXY010000039.1"/>
</dbReference>
<dbReference type="EMBL" id="JAUTXY010000039">
    <property type="protein sequence ID" value="MEE2062352.1"/>
    <property type="molecule type" value="Genomic_DNA"/>
</dbReference>